<dbReference type="AlphaFoldDB" id="A0A1M6RW85"/>
<gene>
    <name evidence="1" type="ORF">SAMN04488028_104309</name>
</gene>
<dbReference type="RefSeq" id="WP_073122904.1">
    <property type="nucleotide sequence ID" value="NZ_FRAA01000004.1"/>
</dbReference>
<organism evidence="1 2">
    <name type="scientific">Reichenbachiella agariperforans</name>
    <dbReference type="NCBI Taxonomy" id="156994"/>
    <lineage>
        <taxon>Bacteria</taxon>
        <taxon>Pseudomonadati</taxon>
        <taxon>Bacteroidota</taxon>
        <taxon>Cytophagia</taxon>
        <taxon>Cytophagales</taxon>
        <taxon>Reichenbachiellaceae</taxon>
        <taxon>Reichenbachiella</taxon>
    </lineage>
</organism>
<proteinExistence type="predicted"/>
<dbReference type="EMBL" id="FRAA01000004">
    <property type="protein sequence ID" value="SHK36539.1"/>
    <property type="molecule type" value="Genomic_DNA"/>
</dbReference>
<protein>
    <recommendedName>
        <fullName evidence="3">SpoIIAA-like</fullName>
    </recommendedName>
</protein>
<keyword evidence="2" id="KW-1185">Reference proteome</keyword>
<dbReference type="Proteomes" id="UP000184474">
    <property type="component" value="Unassembled WGS sequence"/>
</dbReference>
<accession>A0A1M6RW85</accession>
<evidence type="ECO:0008006" key="3">
    <source>
        <dbReference type="Google" id="ProtNLM"/>
    </source>
</evidence>
<name>A0A1M6RW85_REIAG</name>
<sequence>MSISQITHRGKKIVLIDYSKCKNKQDMLQLGSEVPDYLIDLPEEHLLILFDYTNAHGSSEFMKQANESRERVLHHKTTKSAALGITGIKKILLKGYNALSSNDGMQPFDTKEAALEYLLKKEDGD</sequence>
<reference evidence="2" key="1">
    <citation type="submission" date="2016-11" db="EMBL/GenBank/DDBJ databases">
        <authorList>
            <person name="Varghese N."/>
            <person name="Submissions S."/>
        </authorList>
    </citation>
    <scope>NUCLEOTIDE SEQUENCE [LARGE SCALE GENOMIC DNA]</scope>
    <source>
        <strain evidence="2">DSM 26134</strain>
    </source>
</reference>
<evidence type="ECO:0000313" key="2">
    <source>
        <dbReference type="Proteomes" id="UP000184474"/>
    </source>
</evidence>
<evidence type="ECO:0000313" key="1">
    <source>
        <dbReference type="EMBL" id="SHK36539.1"/>
    </source>
</evidence>